<keyword evidence="6" id="KW-0131">Cell cycle</keyword>
<dbReference type="PROSITE" id="PS50294">
    <property type="entry name" value="WD_REPEATS_REGION"/>
    <property type="match status" value="2"/>
</dbReference>
<dbReference type="Proteomes" id="UP000009168">
    <property type="component" value="Unassembled WGS sequence"/>
</dbReference>
<dbReference type="STRING" id="312017.Q245K6"/>
<evidence type="ECO:0000256" key="1">
    <source>
        <dbReference type="ARBA" id="ARBA00006445"/>
    </source>
</evidence>
<dbReference type="GeneID" id="7824059"/>
<dbReference type="InParanoid" id="Q245K6"/>
<dbReference type="GO" id="GO:0005680">
    <property type="term" value="C:anaphase-promoting complex"/>
    <property type="evidence" value="ECO:0007669"/>
    <property type="project" value="TreeGrafter"/>
</dbReference>
<dbReference type="HOGENOM" id="CLU_014831_6_1_1"/>
<dbReference type="GO" id="GO:0010997">
    <property type="term" value="F:anaphase-promoting complex binding"/>
    <property type="evidence" value="ECO:0007669"/>
    <property type="project" value="InterPro"/>
</dbReference>
<dbReference type="AlphaFoldDB" id="Q245K6"/>
<comment type="similarity">
    <text evidence="1">Belongs to the WD repeat CDC20/Fizzy family.</text>
</comment>
<evidence type="ECO:0000313" key="10">
    <source>
        <dbReference type="EMBL" id="EAS03626.3"/>
    </source>
</evidence>
<evidence type="ECO:0000256" key="3">
    <source>
        <dbReference type="ARBA" id="ARBA00022618"/>
    </source>
</evidence>
<evidence type="ECO:0000256" key="8">
    <source>
        <dbReference type="SAM" id="MobiDB-lite"/>
    </source>
</evidence>
<dbReference type="GO" id="GO:1990757">
    <property type="term" value="F:ubiquitin ligase activator activity"/>
    <property type="evidence" value="ECO:0007669"/>
    <property type="project" value="TreeGrafter"/>
</dbReference>
<keyword evidence="4" id="KW-0677">Repeat</keyword>
<dbReference type="KEGG" id="tet:TTHERM_00248420"/>
<feature type="compositionally biased region" description="Low complexity" evidence="8">
    <location>
        <begin position="99"/>
        <end position="114"/>
    </location>
</feature>
<dbReference type="InterPro" id="IPR001680">
    <property type="entry name" value="WD40_rpt"/>
</dbReference>
<keyword evidence="3" id="KW-0132">Cell division</keyword>
<gene>
    <name evidence="10" type="ORF">TTHERM_00248420</name>
</gene>
<proteinExistence type="inferred from homology"/>
<evidence type="ECO:0000313" key="11">
    <source>
        <dbReference type="Proteomes" id="UP000009168"/>
    </source>
</evidence>
<dbReference type="InterPro" id="IPR036322">
    <property type="entry name" value="WD40_repeat_dom_sf"/>
</dbReference>
<dbReference type="Pfam" id="PF24807">
    <property type="entry name" value="WD40_CDC20-Fz"/>
    <property type="match status" value="1"/>
</dbReference>
<evidence type="ECO:0000256" key="6">
    <source>
        <dbReference type="ARBA" id="ARBA00023306"/>
    </source>
</evidence>
<dbReference type="PROSITE" id="PS50082">
    <property type="entry name" value="WD_REPEATS_2"/>
    <property type="match status" value="2"/>
</dbReference>
<reference evidence="11" key="1">
    <citation type="journal article" date="2006" name="PLoS Biol.">
        <title>Macronuclear genome sequence of the ciliate Tetrahymena thermophila, a model eukaryote.</title>
        <authorList>
            <person name="Eisen J.A."/>
            <person name="Coyne R.S."/>
            <person name="Wu M."/>
            <person name="Wu D."/>
            <person name="Thiagarajan M."/>
            <person name="Wortman J.R."/>
            <person name="Badger J.H."/>
            <person name="Ren Q."/>
            <person name="Amedeo P."/>
            <person name="Jones K.M."/>
            <person name="Tallon L.J."/>
            <person name="Delcher A.L."/>
            <person name="Salzberg S.L."/>
            <person name="Silva J.C."/>
            <person name="Haas B.J."/>
            <person name="Majoros W.H."/>
            <person name="Farzad M."/>
            <person name="Carlton J.M."/>
            <person name="Smith R.K. Jr."/>
            <person name="Garg J."/>
            <person name="Pearlman R.E."/>
            <person name="Karrer K.M."/>
            <person name="Sun L."/>
            <person name="Manning G."/>
            <person name="Elde N.C."/>
            <person name="Turkewitz A.P."/>
            <person name="Asai D.J."/>
            <person name="Wilkes D.E."/>
            <person name="Wang Y."/>
            <person name="Cai H."/>
            <person name="Collins K."/>
            <person name="Stewart B.A."/>
            <person name="Lee S.R."/>
            <person name="Wilamowska K."/>
            <person name="Weinberg Z."/>
            <person name="Ruzzo W.L."/>
            <person name="Wloga D."/>
            <person name="Gaertig J."/>
            <person name="Frankel J."/>
            <person name="Tsao C.-C."/>
            <person name="Gorovsky M.A."/>
            <person name="Keeling P.J."/>
            <person name="Waller R.F."/>
            <person name="Patron N.J."/>
            <person name="Cherry J.M."/>
            <person name="Stover N.A."/>
            <person name="Krieger C.J."/>
            <person name="del Toro C."/>
            <person name="Ryder H.F."/>
            <person name="Williamson S.C."/>
            <person name="Barbeau R.A."/>
            <person name="Hamilton E.P."/>
            <person name="Orias E."/>
        </authorList>
    </citation>
    <scope>NUCLEOTIDE SEQUENCE [LARGE SCALE GENOMIC DNA]</scope>
    <source>
        <strain evidence="11">SB210</strain>
    </source>
</reference>
<evidence type="ECO:0000256" key="2">
    <source>
        <dbReference type="ARBA" id="ARBA00022574"/>
    </source>
</evidence>
<dbReference type="InterPro" id="IPR033010">
    <property type="entry name" value="Cdc20/Fizzy"/>
</dbReference>
<feature type="region of interest" description="Disordered" evidence="8">
    <location>
        <begin position="99"/>
        <end position="138"/>
    </location>
</feature>
<dbReference type="SMART" id="SM00320">
    <property type="entry name" value="WD40"/>
    <property type="match status" value="6"/>
</dbReference>
<accession>Q245K6</accession>
<organism evidence="10 11">
    <name type="scientific">Tetrahymena thermophila (strain SB210)</name>
    <dbReference type="NCBI Taxonomy" id="312017"/>
    <lineage>
        <taxon>Eukaryota</taxon>
        <taxon>Sar</taxon>
        <taxon>Alveolata</taxon>
        <taxon>Ciliophora</taxon>
        <taxon>Intramacronucleata</taxon>
        <taxon>Oligohymenophorea</taxon>
        <taxon>Hymenostomatida</taxon>
        <taxon>Tetrahymenina</taxon>
        <taxon>Tetrahymenidae</taxon>
        <taxon>Tetrahymena</taxon>
    </lineage>
</organism>
<dbReference type="InterPro" id="IPR020472">
    <property type="entry name" value="WD40_PAC1"/>
</dbReference>
<feature type="compositionally biased region" description="Polar residues" evidence="8">
    <location>
        <begin position="115"/>
        <end position="129"/>
    </location>
</feature>
<dbReference type="InterPro" id="IPR015943">
    <property type="entry name" value="WD40/YVTN_repeat-like_dom_sf"/>
</dbReference>
<dbReference type="GO" id="GO:0051301">
    <property type="term" value="P:cell division"/>
    <property type="evidence" value="ECO:0007669"/>
    <property type="project" value="UniProtKB-KW"/>
</dbReference>
<evidence type="ECO:0000259" key="9">
    <source>
        <dbReference type="Pfam" id="PF24807"/>
    </source>
</evidence>
<feature type="repeat" description="WD" evidence="7">
    <location>
        <begin position="356"/>
        <end position="397"/>
    </location>
</feature>
<protein>
    <submittedName>
        <fullName evidence="10">WD domain, G-beta repeat protein</fullName>
    </submittedName>
</protein>
<keyword evidence="11" id="KW-1185">Reference proteome</keyword>
<dbReference type="InterPro" id="IPR056150">
    <property type="entry name" value="WD40_CDC20-Fz"/>
</dbReference>
<dbReference type="EMBL" id="GG662474">
    <property type="protein sequence ID" value="EAS03626.3"/>
    <property type="molecule type" value="Genomic_DNA"/>
</dbReference>
<dbReference type="RefSeq" id="XP_001023872.3">
    <property type="nucleotide sequence ID" value="XM_001023872.3"/>
</dbReference>
<dbReference type="SUPFAM" id="SSF50978">
    <property type="entry name" value="WD40 repeat-like"/>
    <property type="match status" value="1"/>
</dbReference>
<keyword evidence="2 7" id="KW-0853">WD repeat</keyword>
<evidence type="ECO:0000256" key="4">
    <source>
        <dbReference type="ARBA" id="ARBA00022737"/>
    </source>
</evidence>
<evidence type="ECO:0000256" key="7">
    <source>
        <dbReference type="PROSITE-ProRule" id="PRU00221"/>
    </source>
</evidence>
<feature type="repeat" description="WD" evidence="7">
    <location>
        <begin position="506"/>
        <end position="539"/>
    </location>
</feature>
<dbReference type="PROSITE" id="PS00678">
    <property type="entry name" value="WD_REPEATS_1"/>
    <property type="match status" value="1"/>
</dbReference>
<name>Q245K6_TETTS</name>
<feature type="domain" description="CDC20/Fizzy WD40" evidence="9">
    <location>
        <begin position="223"/>
        <end position="537"/>
    </location>
</feature>
<dbReference type="CDD" id="cd00200">
    <property type="entry name" value="WD40"/>
    <property type="match status" value="1"/>
</dbReference>
<keyword evidence="5" id="KW-0498">Mitosis</keyword>
<dbReference type="GO" id="GO:1905786">
    <property type="term" value="P:positive regulation of anaphase-promoting complex-dependent catabolic process"/>
    <property type="evidence" value="ECO:0007669"/>
    <property type="project" value="TreeGrafter"/>
</dbReference>
<dbReference type="PANTHER" id="PTHR19918">
    <property type="entry name" value="CELL DIVISION CYCLE 20 CDC20 FIZZY -RELATED"/>
    <property type="match status" value="1"/>
</dbReference>
<dbReference type="InterPro" id="IPR019775">
    <property type="entry name" value="WD40_repeat_CS"/>
</dbReference>
<sequence>MFWKDENVFKNKHSVGNNPLFGGKEKPAQSDCRFIPSRRGTNTSYNQYLLKENINTQNIINQNGSCISQNFETSSQTSSTTATTQSSFFHFGTSGSGNIFNQQQSQQQSGVINSDEQTTNSNQSMIHNASSSSSTQTSGINSSNLNISYCNSSVNSYQKLMEDCLFQQEKKNQKKRVLNFRSESDMPIPLDKCISKTFEQANQQFMETNKIMRYISPMPERILDAPQLSDDYYLNLMDWGDSGTDNKGTLAICLGSEVYLWDEYEIINLFKANQNIQATSVSWMNLKKKNCLAVGFSDNTIQLWDTEKCIPYRILKGHTGRVSSLSWNNYILSSGSRDTQIINHDIRQKNNIIKRFQGHEQEVCGLKWSPDGTQLASGGNDNTLRIWDINYAQNNINNNNTSSSSSQSASPSYQRACFYNHKAAVKALAWCPWQKNLLASGGGTQDKTIKFWNTDKMELVNSINCGSQVCSILWNPQDKELISSHGFQDNQLIVWSYPSMQKITELHGHTNRVLHMALSPDGSTVCSASSDETLRFWKVFPGSRYDRHDYDDSNPFTKHKRDGLSSQNLFIR</sequence>
<evidence type="ECO:0000256" key="5">
    <source>
        <dbReference type="ARBA" id="ARBA00022776"/>
    </source>
</evidence>
<dbReference type="GO" id="GO:0031145">
    <property type="term" value="P:anaphase-promoting complex-dependent catabolic process"/>
    <property type="evidence" value="ECO:0007669"/>
    <property type="project" value="TreeGrafter"/>
</dbReference>
<dbReference type="PRINTS" id="PR00320">
    <property type="entry name" value="GPROTEINBRPT"/>
</dbReference>
<dbReference type="OrthoDB" id="282605at2759"/>
<dbReference type="eggNOG" id="KOG0305">
    <property type="taxonomic scope" value="Eukaryota"/>
</dbReference>
<dbReference type="Gene3D" id="2.130.10.10">
    <property type="entry name" value="YVTN repeat-like/Quinoprotein amine dehydrogenase"/>
    <property type="match status" value="1"/>
</dbReference>
<dbReference type="PANTHER" id="PTHR19918:SF8">
    <property type="entry name" value="FI02843P"/>
    <property type="match status" value="1"/>
</dbReference>